<evidence type="ECO:0000313" key="4">
    <source>
        <dbReference type="EMBL" id="MFL0196748.1"/>
    </source>
</evidence>
<sequence>MYIPMAIINVILPIILIIKAYIVVDISYIKIILLFIITLVIFEIVNYIKNKKAFLFLLAIFVISAICIVIYKYSYFMSLVYNLMDSAINIDNLTIMNSTVNFSLIFPFYVLIIPGVTFCYLILFKLNLGAVVTLVNTLVLLIYDLIKFNRAVKFILPLYIFLTFINFIICKLGKKAKKNYSKSIIIYYLIICIVLSSITYSFVPYRSGKYTDLAQYKFDKIFNSSDDFYNVSTIGINEGYISFLGKKLQMNRARLSLISGDVPHYLRTKVYYSYNYNRWIENVQLPIIIGNGTLDVPKLIDDNIPNLIDNNNLVKKNINHNEKNGTKIKTLSIENLSNNFSNVMISPNFITKVISKRNSYITMYDNENYLTGQNQSNYTIKFYDYDDIETFEDYYKSKYKDDINNIHENITNNNTNYGIIDNALNFTSSQRVNTLAHKITAKASNNTEKLKLIQNYLLNNYSYDLQPDANDTSSDYADFFLFDEKRGYCMSFATAAVMLCRAIGIPARYVEGFRISDEKDYKGRYVLRSSDAHAWAEVLTSMDKGIWTILETTPNNESEPLNLENTVTKSNIQNMKQEKQSEEPSNSSQINTPPATKKPAVKKMQNNSKKKINTVNLIKKLQNSNYIIIIVCIIILYILIKFLKRKLILKKVIHSESTIPLYTFILRRLKTINIVKQPCETDREFAFRIKDKLDIESLVETVYKEIYGNKENMKNDLNKKFIIVTVEETVKNNSNAFKYYMLL</sequence>
<feature type="transmembrane region" description="Helical" evidence="2">
    <location>
        <begin position="626"/>
        <end position="643"/>
    </location>
</feature>
<evidence type="ECO:0000256" key="1">
    <source>
        <dbReference type="SAM" id="MobiDB-lite"/>
    </source>
</evidence>
<keyword evidence="2" id="KW-1133">Transmembrane helix</keyword>
<feature type="transmembrane region" description="Helical" evidence="2">
    <location>
        <begin position="152"/>
        <end position="172"/>
    </location>
</feature>
<dbReference type="Gene3D" id="3.10.620.30">
    <property type="match status" value="1"/>
</dbReference>
<evidence type="ECO:0000259" key="3">
    <source>
        <dbReference type="SMART" id="SM00460"/>
    </source>
</evidence>
<dbReference type="PANTHER" id="PTHR42736">
    <property type="entry name" value="PROTEIN-GLUTAMINE GAMMA-GLUTAMYLTRANSFERASE"/>
    <property type="match status" value="1"/>
</dbReference>
<dbReference type="InterPro" id="IPR002931">
    <property type="entry name" value="Transglutaminase-like"/>
</dbReference>
<evidence type="ECO:0000313" key="5">
    <source>
        <dbReference type="Proteomes" id="UP001623660"/>
    </source>
</evidence>
<accession>A0ABW8SNH2</accession>
<feature type="transmembrane region" description="Helical" evidence="2">
    <location>
        <begin position="5"/>
        <end position="22"/>
    </location>
</feature>
<feature type="domain" description="Transglutaminase-like" evidence="3">
    <location>
        <begin position="481"/>
        <end position="554"/>
    </location>
</feature>
<protein>
    <submittedName>
        <fullName evidence="4">Transglutaminase-like domain-containing protein</fullName>
    </submittedName>
</protein>
<dbReference type="InterPro" id="IPR052901">
    <property type="entry name" value="Bact_TGase-like"/>
</dbReference>
<proteinExistence type="predicted"/>
<keyword evidence="2" id="KW-0472">Membrane</keyword>
<feature type="region of interest" description="Disordered" evidence="1">
    <location>
        <begin position="575"/>
        <end position="606"/>
    </location>
</feature>
<dbReference type="PANTHER" id="PTHR42736:SF1">
    <property type="entry name" value="PROTEIN-GLUTAMINE GAMMA-GLUTAMYLTRANSFERASE"/>
    <property type="match status" value="1"/>
</dbReference>
<feature type="transmembrane region" description="Helical" evidence="2">
    <location>
        <begin position="128"/>
        <end position="146"/>
    </location>
</feature>
<feature type="transmembrane region" description="Helical" evidence="2">
    <location>
        <begin position="55"/>
        <end position="74"/>
    </location>
</feature>
<dbReference type="SUPFAM" id="SSF54001">
    <property type="entry name" value="Cysteine proteinases"/>
    <property type="match status" value="1"/>
</dbReference>
<keyword evidence="5" id="KW-1185">Reference proteome</keyword>
<feature type="transmembrane region" description="Helical" evidence="2">
    <location>
        <begin position="28"/>
        <end position="48"/>
    </location>
</feature>
<gene>
    <name evidence="4" type="ORF">ACJDU8_14460</name>
</gene>
<name>A0ABW8SNH2_9CLOT</name>
<reference evidence="4 5" key="1">
    <citation type="submission" date="2024-11" db="EMBL/GenBank/DDBJ databases">
        <authorList>
            <person name="Heng Y.C."/>
            <person name="Lim A.C.H."/>
            <person name="Lee J.K.Y."/>
            <person name="Kittelmann S."/>
        </authorList>
    </citation>
    <scope>NUCLEOTIDE SEQUENCE [LARGE SCALE GENOMIC DNA]</scope>
    <source>
        <strain evidence="4 5">WILCCON 0269</strain>
    </source>
</reference>
<dbReference type="Proteomes" id="UP001623660">
    <property type="component" value="Unassembled WGS sequence"/>
</dbReference>
<comment type="caution">
    <text evidence="4">The sequence shown here is derived from an EMBL/GenBank/DDBJ whole genome shotgun (WGS) entry which is preliminary data.</text>
</comment>
<dbReference type="RefSeq" id="WP_406792892.1">
    <property type="nucleotide sequence ID" value="NZ_JBJHZX010000021.1"/>
</dbReference>
<evidence type="ECO:0000256" key="2">
    <source>
        <dbReference type="SAM" id="Phobius"/>
    </source>
</evidence>
<dbReference type="EMBL" id="JBJHZX010000021">
    <property type="protein sequence ID" value="MFL0196748.1"/>
    <property type="molecule type" value="Genomic_DNA"/>
</dbReference>
<dbReference type="Pfam" id="PF01841">
    <property type="entry name" value="Transglut_core"/>
    <property type="match status" value="1"/>
</dbReference>
<dbReference type="InterPro" id="IPR038765">
    <property type="entry name" value="Papain-like_cys_pep_sf"/>
</dbReference>
<organism evidence="4 5">
    <name type="scientific">Candidatus Clostridium eludens</name>
    <dbReference type="NCBI Taxonomy" id="3381663"/>
    <lineage>
        <taxon>Bacteria</taxon>
        <taxon>Bacillati</taxon>
        <taxon>Bacillota</taxon>
        <taxon>Clostridia</taxon>
        <taxon>Eubacteriales</taxon>
        <taxon>Clostridiaceae</taxon>
        <taxon>Clostridium</taxon>
    </lineage>
</organism>
<feature type="transmembrane region" description="Helical" evidence="2">
    <location>
        <begin position="102"/>
        <end position="123"/>
    </location>
</feature>
<feature type="transmembrane region" description="Helical" evidence="2">
    <location>
        <begin position="184"/>
        <end position="203"/>
    </location>
</feature>
<dbReference type="SMART" id="SM00460">
    <property type="entry name" value="TGc"/>
    <property type="match status" value="1"/>
</dbReference>
<keyword evidence="2" id="KW-0812">Transmembrane</keyword>